<name>A0A2P6UZS9_9CHLO</name>
<keyword evidence="2" id="KW-0472">Membrane</keyword>
<evidence type="ECO:0000256" key="2">
    <source>
        <dbReference type="SAM" id="Phobius"/>
    </source>
</evidence>
<dbReference type="SUPFAM" id="SSF55073">
    <property type="entry name" value="Nucleotide cyclase"/>
    <property type="match status" value="1"/>
</dbReference>
<feature type="transmembrane region" description="Helical" evidence="2">
    <location>
        <begin position="505"/>
        <end position="525"/>
    </location>
</feature>
<accession>A0A2P6UZS9</accession>
<dbReference type="GO" id="GO:0009190">
    <property type="term" value="P:cyclic nucleotide biosynthetic process"/>
    <property type="evidence" value="ECO:0007669"/>
    <property type="project" value="InterPro"/>
</dbReference>
<evidence type="ECO:0000313" key="5">
    <source>
        <dbReference type="Proteomes" id="UP000239649"/>
    </source>
</evidence>
<dbReference type="EMBL" id="LHPF02000064">
    <property type="protein sequence ID" value="PSC67342.1"/>
    <property type="molecule type" value="Genomic_DNA"/>
</dbReference>
<organism evidence="4 5">
    <name type="scientific">Micractinium conductrix</name>
    <dbReference type="NCBI Taxonomy" id="554055"/>
    <lineage>
        <taxon>Eukaryota</taxon>
        <taxon>Viridiplantae</taxon>
        <taxon>Chlorophyta</taxon>
        <taxon>core chlorophytes</taxon>
        <taxon>Trebouxiophyceae</taxon>
        <taxon>Chlorellales</taxon>
        <taxon>Chlorellaceae</taxon>
        <taxon>Chlorella clade</taxon>
        <taxon>Micractinium</taxon>
    </lineage>
</organism>
<dbReference type="PANTHER" id="PTHR43336:SF3">
    <property type="entry name" value="GUANYLATE CYCLASE DOMAIN-CONTAINING PROTEIN"/>
    <property type="match status" value="1"/>
</dbReference>
<reference evidence="4 5" key="1">
    <citation type="journal article" date="2018" name="Plant J.">
        <title>Genome sequences of Chlorella sorokiniana UTEX 1602 and Micractinium conductrix SAG 241.80: implications to maltose excretion by a green alga.</title>
        <authorList>
            <person name="Arriola M.B."/>
            <person name="Velmurugan N."/>
            <person name="Zhang Y."/>
            <person name="Plunkett M.H."/>
            <person name="Hondzo H."/>
            <person name="Barney B.M."/>
        </authorList>
    </citation>
    <scope>NUCLEOTIDE SEQUENCE [LARGE SCALE GENOMIC DNA]</scope>
    <source>
        <strain evidence="4 5">SAG 241.80</strain>
    </source>
</reference>
<dbReference type="Proteomes" id="UP000239649">
    <property type="component" value="Unassembled WGS sequence"/>
</dbReference>
<feature type="region of interest" description="Disordered" evidence="1">
    <location>
        <begin position="70"/>
        <end position="128"/>
    </location>
</feature>
<protein>
    <submittedName>
        <fullName evidence="4">Adenylate and guanylate cyclase catalytic domain-containing isoform A</fullName>
    </submittedName>
</protein>
<dbReference type="OrthoDB" id="60033at2759"/>
<dbReference type="Pfam" id="PF06677">
    <property type="entry name" value="Auto_anti-p27"/>
    <property type="match status" value="2"/>
</dbReference>
<dbReference type="Pfam" id="PF00211">
    <property type="entry name" value="Guanylate_cyc"/>
    <property type="match status" value="1"/>
</dbReference>
<feature type="compositionally biased region" description="Low complexity" evidence="1">
    <location>
        <begin position="203"/>
        <end position="214"/>
    </location>
</feature>
<feature type="compositionally biased region" description="Low complexity" evidence="1">
    <location>
        <begin position="70"/>
        <end position="96"/>
    </location>
</feature>
<dbReference type="CDD" id="cd07302">
    <property type="entry name" value="CHD"/>
    <property type="match status" value="1"/>
</dbReference>
<dbReference type="STRING" id="554055.A0A2P6UZS9"/>
<evidence type="ECO:0000313" key="4">
    <source>
        <dbReference type="EMBL" id="PSC67342.1"/>
    </source>
</evidence>
<keyword evidence="5" id="KW-1185">Reference proteome</keyword>
<dbReference type="InterPro" id="IPR001054">
    <property type="entry name" value="A/G_cyclase"/>
</dbReference>
<evidence type="ECO:0000256" key="1">
    <source>
        <dbReference type="SAM" id="MobiDB-lite"/>
    </source>
</evidence>
<feature type="transmembrane region" description="Helical" evidence="2">
    <location>
        <begin position="440"/>
        <end position="460"/>
    </location>
</feature>
<proteinExistence type="predicted"/>
<gene>
    <name evidence="4" type="ORF">C2E20_8971</name>
</gene>
<feature type="transmembrane region" description="Helical" evidence="2">
    <location>
        <begin position="618"/>
        <end position="640"/>
    </location>
</feature>
<evidence type="ECO:0000259" key="3">
    <source>
        <dbReference type="PROSITE" id="PS50125"/>
    </source>
</evidence>
<dbReference type="InterPro" id="IPR009563">
    <property type="entry name" value="SSSCA1"/>
</dbReference>
<keyword evidence="2" id="KW-1133">Transmembrane helix</keyword>
<dbReference type="GO" id="GO:0035556">
    <property type="term" value="P:intracellular signal transduction"/>
    <property type="evidence" value="ECO:0007669"/>
    <property type="project" value="InterPro"/>
</dbReference>
<sequence length="1291" mass="136461">MAPAEEAPRVRSASIGSMSSLLLQGWAMLADSCPACGVPLMRHPAGTVLLCVNCGRDTTTAADGGAAELAEPPAAAPAAPAGPAADAGPAGPATDLQSLPNGLGSSAVSSDSEEQGGEPVVAAAPPPLRERLRRAAGISSDPPADGSSGGQREDASKEIADLMLQGWAMLQEHCPRPRKMMRKFGAALDRSGASSPRVHPSNDGAADADAAAAGPRLQSPRGDAAVQVTVQAGHPQQAESLRQRHQRLHQTTSPEVFDEGEAAAAAGAAEASSGDATAYNEQAADLTPEEAEAAEGGEPTACDSDGEAAGALPTIPAVRAKKGMRISFADTTTVLSAGGSSGLGTPGADAPAPQARSRVSSLFKKSPEGPPQGKQPLQRRGSSPRGNILRPSIIQALPIKRPSGGGDSEAGSDRKSSVFDLLDRKGSKPQSRWRAALLRFLQSGSFLLVSLTLTIMILYSDSLRQAASPKSWDPLFLAFSFFVLAFFSFEAGATCVANPHYARSFYFWVDVVATLSILLDILAVIEPLLTSANDGNGDVQQRSGMENAAQITSASTRAARLAQVTKWMRLWRIMKLWAVYYRNREHIIDRRTFMEAELEASNQSRVGQKLTELTIRKVIIMVLLVMFAMPVFDVSVGYYGGAPLLDNGGLNMLHAVYSQSGNSTAFQQALQVYTDSTRYRLGRGYTGALTQLVVFNTTYEGAPGGVADLPATPVAATAALYLPQDCPSAPGGNCYVSFATFNLKWDSQIQGLLEIGRTTFTILILLLGAVVFIRDTHRLVLRPLERMVALVKEVSENPLAALTPARRGSGQLAGVGEEKRDRRGRTPKPLETQVLESSIHKICSLLSVGFGEAGAEVIADNIRSGGDLNPMVPGRKVAAIFGFCDIRSFTDATEVLQEDVMEFVNSIAQIVHQEVALHGGAANKNIGDAFLLVWKLPSSRRDVSRRSSLATGSLARSRSQGSCLSRASSHTERLSAMYGAGAVEGSGPSASGGSVTTQRGALSPEEATAAIADAALASFIIIQAALKRSARLREYCQREDLSRRLPGYDHVSMGFGLHVGWAIEGAIGSEHKIDASYLSPHVNMASRLEAATKQYGASILLSDDFVRMLSTGVRALVRQIDCVTVKGSTKPVGLYTYDVDIEGLEALKMSRGKTLPRLPSAGVADDMAAAAAAAAAEEGSGKVVAAAPPAARHETFSSRAYGDEFAEHPDIVMTRAVDEDFLHKFEAGFNAYKSGDWATARTALEGTVEARRDRKGAPVRDGPSATLLRVMAETGFKAPAGWAAYRELTDK</sequence>
<feature type="domain" description="Guanylate cyclase" evidence="3">
    <location>
        <begin position="880"/>
        <end position="1089"/>
    </location>
</feature>
<keyword evidence="2" id="KW-0812">Transmembrane</keyword>
<comment type="caution">
    <text evidence="4">The sequence shown here is derived from an EMBL/GenBank/DDBJ whole genome shotgun (WGS) entry which is preliminary data.</text>
</comment>
<feature type="compositionally biased region" description="Polar residues" evidence="1">
    <location>
        <begin position="97"/>
        <end position="110"/>
    </location>
</feature>
<dbReference type="Gene3D" id="3.30.70.1230">
    <property type="entry name" value="Nucleotide cyclase"/>
    <property type="match status" value="1"/>
</dbReference>
<dbReference type="PANTHER" id="PTHR43336">
    <property type="entry name" value="OXYGEN SENSOR HISTIDINE KINASE RESPONSE REGULATOR DEVS/DOSS"/>
    <property type="match status" value="1"/>
</dbReference>
<feature type="region of interest" description="Disordered" evidence="1">
    <location>
        <begin position="285"/>
        <end position="309"/>
    </location>
</feature>
<feature type="region of interest" description="Disordered" evidence="1">
    <location>
        <begin position="188"/>
        <end position="224"/>
    </location>
</feature>
<dbReference type="PROSITE" id="PS50125">
    <property type="entry name" value="GUANYLATE_CYCLASE_2"/>
    <property type="match status" value="1"/>
</dbReference>
<feature type="region of interest" description="Disordered" evidence="1">
    <location>
        <begin position="337"/>
        <end position="388"/>
    </location>
</feature>
<feature type="transmembrane region" description="Helical" evidence="2">
    <location>
        <begin position="472"/>
        <end position="493"/>
    </location>
</feature>
<dbReference type="Gene3D" id="1.10.287.70">
    <property type="match status" value="1"/>
</dbReference>
<dbReference type="InterPro" id="IPR029787">
    <property type="entry name" value="Nucleotide_cyclase"/>
</dbReference>